<protein>
    <submittedName>
        <fullName evidence="1">Uncharacterized protein</fullName>
    </submittedName>
</protein>
<dbReference type="Proteomes" id="UP000192582">
    <property type="component" value="Unassembled WGS sequence"/>
</dbReference>
<sequence length="172" mass="19358">MWPLKKRVRRVAEETPPALDPSDLLTAWGAQRQPGDEGLMALHLRLQPGGEGQLLLELRRGQERWMLRAAPRAVTALLPTLWPAAQVDAQRHGLWPSELSWSRALFADLTEEQEVPSLSEIVVVPFDLFGQEPWFEVYVCSAAATWLEVPVADLTDTQARLQLLMPAFTQAR</sequence>
<dbReference type="EMBL" id="FWWU01000005">
    <property type="protein sequence ID" value="SMB81799.1"/>
    <property type="molecule type" value="Genomic_DNA"/>
</dbReference>
<organism evidence="1 2">
    <name type="scientific">Deinococcus hopiensis KR-140</name>
    <dbReference type="NCBI Taxonomy" id="695939"/>
    <lineage>
        <taxon>Bacteria</taxon>
        <taxon>Thermotogati</taxon>
        <taxon>Deinococcota</taxon>
        <taxon>Deinococci</taxon>
        <taxon>Deinococcales</taxon>
        <taxon>Deinococcaceae</taxon>
        <taxon>Deinococcus</taxon>
    </lineage>
</organism>
<reference evidence="1 2" key="1">
    <citation type="submission" date="2017-04" db="EMBL/GenBank/DDBJ databases">
        <authorList>
            <person name="Afonso C.L."/>
            <person name="Miller P.J."/>
            <person name="Scott M.A."/>
            <person name="Spackman E."/>
            <person name="Goraichik I."/>
            <person name="Dimitrov K.M."/>
            <person name="Suarez D.L."/>
            <person name="Swayne D.E."/>
        </authorList>
    </citation>
    <scope>NUCLEOTIDE SEQUENCE [LARGE SCALE GENOMIC DNA]</scope>
    <source>
        <strain evidence="1 2">KR-140</strain>
    </source>
</reference>
<dbReference type="AlphaFoldDB" id="A0A1W1ULA6"/>
<gene>
    <name evidence="1" type="ORF">SAMN00790413_04725</name>
</gene>
<name>A0A1W1ULA6_9DEIO</name>
<proteinExistence type="predicted"/>
<accession>A0A1W1ULA6</accession>
<evidence type="ECO:0000313" key="2">
    <source>
        <dbReference type="Proteomes" id="UP000192582"/>
    </source>
</evidence>
<evidence type="ECO:0000313" key="1">
    <source>
        <dbReference type="EMBL" id="SMB81799.1"/>
    </source>
</evidence>
<keyword evidence="2" id="KW-1185">Reference proteome</keyword>
<dbReference type="RefSeq" id="WP_170928459.1">
    <property type="nucleotide sequence ID" value="NZ_FWWU01000005.1"/>
</dbReference>